<organism evidence="12 13">
    <name type="scientific">Helicobacter didelphidarum</name>
    <dbReference type="NCBI Taxonomy" id="2040648"/>
    <lineage>
        <taxon>Bacteria</taxon>
        <taxon>Pseudomonadati</taxon>
        <taxon>Campylobacterota</taxon>
        <taxon>Epsilonproteobacteria</taxon>
        <taxon>Campylobacterales</taxon>
        <taxon>Helicobacteraceae</taxon>
        <taxon>Helicobacter</taxon>
    </lineage>
</organism>
<feature type="domain" description="Transcription elongation factor GreA/GreB C-terminal" evidence="10">
    <location>
        <begin position="80"/>
        <end position="155"/>
    </location>
</feature>
<dbReference type="NCBIfam" id="NF001263">
    <property type="entry name" value="PRK00226.1-4"/>
    <property type="match status" value="1"/>
</dbReference>
<dbReference type="InterPro" id="IPR018151">
    <property type="entry name" value="TF_GreA/GreB_CS"/>
</dbReference>
<protein>
    <recommendedName>
        <fullName evidence="2 8">Transcription elongation factor GreA</fullName>
    </recommendedName>
    <alternativeName>
        <fullName evidence="7 8">Transcript cleavage factor GreA</fullName>
    </alternativeName>
</protein>
<dbReference type="GO" id="GO:0070063">
    <property type="term" value="F:RNA polymerase binding"/>
    <property type="evidence" value="ECO:0007669"/>
    <property type="project" value="InterPro"/>
</dbReference>
<dbReference type="InterPro" id="IPR036805">
    <property type="entry name" value="Tscrpt_elong_fac_GreA/B_N_sf"/>
</dbReference>
<dbReference type="SUPFAM" id="SSF54534">
    <property type="entry name" value="FKBP-like"/>
    <property type="match status" value="1"/>
</dbReference>
<dbReference type="InterPro" id="IPR028624">
    <property type="entry name" value="Tscrpt_elong_fac_GreA/B"/>
</dbReference>
<dbReference type="PIRSF" id="PIRSF006092">
    <property type="entry name" value="GreA_GreB"/>
    <property type="match status" value="1"/>
</dbReference>
<dbReference type="GO" id="GO:0032784">
    <property type="term" value="P:regulation of DNA-templated transcription elongation"/>
    <property type="evidence" value="ECO:0007669"/>
    <property type="project" value="UniProtKB-UniRule"/>
</dbReference>
<proteinExistence type="inferred from homology"/>
<dbReference type="OrthoDB" id="9808774at2"/>
<dbReference type="Pfam" id="PF01272">
    <property type="entry name" value="GreA_GreB"/>
    <property type="match status" value="1"/>
</dbReference>
<evidence type="ECO:0000256" key="8">
    <source>
        <dbReference type="HAMAP-Rule" id="MF_00105"/>
    </source>
</evidence>
<dbReference type="Pfam" id="PF03449">
    <property type="entry name" value="GreA_GreB_N"/>
    <property type="match status" value="1"/>
</dbReference>
<keyword evidence="4 8" id="KW-0238">DNA-binding</keyword>
<dbReference type="SUPFAM" id="SSF46557">
    <property type="entry name" value="GreA transcript cleavage protein, N-terminal domain"/>
    <property type="match status" value="1"/>
</dbReference>
<keyword evidence="13" id="KW-1185">Reference proteome</keyword>
<comment type="similarity">
    <text evidence="1 8 9">Belongs to the GreA/GreB family.</text>
</comment>
<dbReference type="GO" id="GO:0003746">
    <property type="term" value="F:translation elongation factor activity"/>
    <property type="evidence" value="ECO:0007669"/>
    <property type="project" value="UniProtKB-KW"/>
</dbReference>
<feature type="domain" description="Transcription elongation factor GreA/GreB N-terminal" evidence="11">
    <location>
        <begin position="4"/>
        <end position="73"/>
    </location>
</feature>
<accession>A0A3D8IR43</accession>
<evidence type="ECO:0000256" key="1">
    <source>
        <dbReference type="ARBA" id="ARBA00008213"/>
    </source>
</evidence>
<evidence type="ECO:0000256" key="7">
    <source>
        <dbReference type="ARBA" id="ARBA00030776"/>
    </source>
</evidence>
<evidence type="ECO:0000259" key="10">
    <source>
        <dbReference type="Pfam" id="PF01272"/>
    </source>
</evidence>
<name>A0A3D8IR43_9HELI</name>
<reference evidence="12 13" key="1">
    <citation type="submission" date="2018-04" db="EMBL/GenBank/DDBJ databases">
        <title>Novel Campyloabacter and Helicobacter Species and Strains.</title>
        <authorList>
            <person name="Mannion A.J."/>
            <person name="Shen Z."/>
            <person name="Fox J.G."/>
        </authorList>
    </citation>
    <scope>NUCLEOTIDE SEQUENCE [LARGE SCALE GENOMIC DNA]</scope>
    <source>
        <strain evidence="12 13">MIT 17-337</strain>
    </source>
</reference>
<evidence type="ECO:0000259" key="11">
    <source>
        <dbReference type="Pfam" id="PF03449"/>
    </source>
</evidence>
<evidence type="ECO:0000256" key="9">
    <source>
        <dbReference type="RuleBase" id="RU000556"/>
    </source>
</evidence>
<comment type="caution">
    <text evidence="12">The sequence shown here is derived from an EMBL/GenBank/DDBJ whole genome shotgun (WGS) entry which is preliminary data.</text>
</comment>
<evidence type="ECO:0000256" key="5">
    <source>
        <dbReference type="ARBA" id="ARBA00023163"/>
    </source>
</evidence>
<evidence type="ECO:0000256" key="2">
    <source>
        <dbReference type="ARBA" id="ARBA00013729"/>
    </source>
</evidence>
<dbReference type="InterPro" id="IPR001437">
    <property type="entry name" value="Tscrpt_elong_fac_GreA/B_C"/>
</dbReference>
<sequence length="162" mass="18009">MAEPMSKYGFSKLSQALKNLKEIERPQVAKEIDIARSHGDLKENAEYHAAKEKQNFIEFKINELSAMLANAEVIDPATLKHDKVSFGSTVTILNLDTEKEMVYTIVGITESNPSKGLISFNSPLASGLIGKEEGDETTIKLPSGETDFEILKIEYKPINYDD</sequence>
<keyword evidence="12" id="KW-0251">Elongation factor</keyword>
<dbReference type="EMBL" id="NXLQ01000002">
    <property type="protein sequence ID" value="RDU67074.1"/>
    <property type="molecule type" value="Genomic_DNA"/>
</dbReference>
<comment type="function">
    <text evidence="6 8 9">Necessary for efficient RNA polymerase transcription elongation past template-encoded arresting sites. The arresting sites in DNA have the property of trapping a certain fraction of elongating RNA polymerases that pass through, resulting in locked ternary complexes. Cleavage of the nascent transcript by cleavage factors such as GreA or GreB allows the resumption of elongation from the new 3'terminus. GreA releases sequences of 2 to 3 nucleotides.</text>
</comment>
<dbReference type="NCBIfam" id="TIGR01462">
    <property type="entry name" value="greA"/>
    <property type="match status" value="1"/>
</dbReference>
<dbReference type="GO" id="GO:0003677">
    <property type="term" value="F:DNA binding"/>
    <property type="evidence" value="ECO:0007669"/>
    <property type="project" value="UniProtKB-UniRule"/>
</dbReference>
<dbReference type="HAMAP" id="MF_00105">
    <property type="entry name" value="GreA_GreB"/>
    <property type="match status" value="1"/>
</dbReference>
<dbReference type="NCBIfam" id="NF001264">
    <property type="entry name" value="PRK00226.1-5"/>
    <property type="match status" value="1"/>
</dbReference>
<dbReference type="FunFam" id="3.10.50.30:FF:000001">
    <property type="entry name" value="Transcription elongation factor GreA"/>
    <property type="match status" value="1"/>
</dbReference>
<keyword evidence="3 8" id="KW-0805">Transcription regulation</keyword>
<dbReference type="InterPro" id="IPR023459">
    <property type="entry name" value="Tscrpt_elong_fac_GreA/B_fam"/>
</dbReference>
<evidence type="ECO:0000313" key="12">
    <source>
        <dbReference type="EMBL" id="RDU67074.1"/>
    </source>
</evidence>
<dbReference type="InterPro" id="IPR006359">
    <property type="entry name" value="Tscrpt_elong_fac_GreA"/>
</dbReference>
<dbReference type="FunFam" id="1.10.287.180:FF:000001">
    <property type="entry name" value="Transcription elongation factor GreA"/>
    <property type="match status" value="1"/>
</dbReference>
<evidence type="ECO:0000256" key="6">
    <source>
        <dbReference type="ARBA" id="ARBA00024916"/>
    </source>
</evidence>
<dbReference type="Proteomes" id="UP000256379">
    <property type="component" value="Unassembled WGS sequence"/>
</dbReference>
<keyword evidence="12" id="KW-0648">Protein biosynthesis</keyword>
<dbReference type="NCBIfam" id="NF001261">
    <property type="entry name" value="PRK00226.1-2"/>
    <property type="match status" value="1"/>
</dbReference>
<dbReference type="RefSeq" id="WP_115542369.1">
    <property type="nucleotide sequence ID" value="NZ_NXLQ01000002.1"/>
</dbReference>
<keyword evidence="5 8" id="KW-0804">Transcription</keyword>
<dbReference type="AlphaFoldDB" id="A0A3D8IR43"/>
<dbReference type="InterPro" id="IPR036953">
    <property type="entry name" value="GreA/GreB_C_sf"/>
</dbReference>
<dbReference type="Gene3D" id="3.10.50.30">
    <property type="entry name" value="Transcription elongation factor, GreA/GreB, C-terminal domain"/>
    <property type="match status" value="1"/>
</dbReference>
<dbReference type="PANTHER" id="PTHR30437">
    <property type="entry name" value="TRANSCRIPTION ELONGATION FACTOR GREA"/>
    <property type="match status" value="1"/>
</dbReference>
<gene>
    <name evidence="8" type="primary">greA</name>
    <name evidence="12" type="ORF">CQA53_02100</name>
</gene>
<dbReference type="PANTHER" id="PTHR30437:SF4">
    <property type="entry name" value="TRANSCRIPTION ELONGATION FACTOR GREA"/>
    <property type="match status" value="1"/>
</dbReference>
<evidence type="ECO:0000313" key="13">
    <source>
        <dbReference type="Proteomes" id="UP000256379"/>
    </source>
</evidence>
<evidence type="ECO:0000256" key="4">
    <source>
        <dbReference type="ARBA" id="ARBA00023125"/>
    </source>
</evidence>
<dbReference type="InterPro" id="IPR022691">
    <property type="entry name" value="Tscrpt_elong_fac_GreA/B_N"/>
</dbReference>
<dbReference type="GO" id="GO:0006354">
    <property type="term" value="P:DNA-templated transcription elongation"/>
    <property type="evidence" value="ECO:0007669"/>
    <property type="project" value="TreeGrafter"/>
</dbReference>
<dbReference type="Gene3D" id="1.10.287.180">
    <property type="entry name" value="Transcription elongation factor, GreA/GreB, N-terminal domain"/>
    <property type="match status" value="1"/>
</dbReference>
<evidence type="ECO:0000256" key="3">
    <source>
        <dbReference type="ARBA" id="ARBA00023015"/>
    </source>
</evidence>
<dbReference type="PROSITE" id="PS00830">
    <property type="entry name" value="GREAB_2"/>
    <property type="match status" value="1"/>
</dbReference>